<protein>
    <submittedName>
        <fullName evidence="5">Polysaccharide deacetylase</fullName>
    </submittedName>
</protein>
<evidence type="ECO:0000313" key="5">
    <source>
        <dbReference type="EMBL" id="GLS83494.1"/>
    </source>
</evidence>
<organism evidence="5 6">
    <name type="scientific">Paraferrimonas haliotis</name>
    <dbReference type="NCBI Taxonomy" id="2013866"/>
    <lineage>
        <taxon>Bacteria</taxon>
        <taxon>Pseudomonadati</taxon>
        <taxon>Pseudomonadota</taxon>
        <taxon>Gammaproteobacteria</taxon>
        <taxon>Alteromonadales</taxon>
        <taxon>Ferrimonadaceae</taxon>
        <taxon>Paraferrimonas</taxon>
    </lineage>
</organism>
<dbReference type="GO" id="GO:0016810">
    <property type="term" value="F:hydrolase activity, acting on carbon-nitrogen (but not peptide) bonds"/>
    <property type="evidence" value="ECO:0007669"/>
    <property type="project" value="InterPro"/>
</dbReference>
<evidence type="ECO:0000256" key="2">
    <source>
        <dbReference type="ARBA" id="ARBA00022729"/>
    </source>
</evidence>
<accession>A0AA37WXG2</accession>
<proteinExistence type="predicted"/>
<dbReference type="InterPro" id="IPR051398">
    <property type="entry name" value="Polysacch_Deacetylase"/>
</dbReference>
<evidence type="ECO:0000259" key="4">
    <source>
        <dbReference type="PROSITE" id="PS51677"/>
    </source>
</evidence>
<comment type="subcellular location">
    <subcellularLocation>
        <location evidence="1">Secreted</location>
    </subcellularLocation>
</comment>
<dbReference type="InterPro" id="IPR011330">
    <property type="entry name" value="Glyco_hydro/deAcase_b/a-brl"/>
</dbReference>
<keyword evidence="6" id="KW-1185">Reference proteome</keyword>
<dbReference type="PANTHER" id="PTHR34216:SF3">
    <property type="entry name" value="POLY-BETA-1,6-N-ACETYL-D-GLUCOSAMINE N-DEACETYLASE"/>
    <property type="match status" value="1"/>
</dbReference>
<dbReference type="GO" id="GO:0005576">
    <property type="term" value="C:extracellular region"/>
    <property type="evidence" value="ECO:0007669"/>
    <property type="project" value="UniProtKB-SubCell"/>
</dbReference>
<feature type="domain" description="NodB homology" evidence="4">
    <location>
        <begin position="76"/>
        <end position="280"/>
    </location>
</feature>
<dbReference type="RefSeq" id="WP_233132545.1">
    <property type="nucleotide sequence ID" value="NZ_BSPO01000002.1"/>
</dbReference>
<dbReference type="Proteomes" id="UP001157439">
    <property type="component" value="Unassembled WGS sequence"/>
</dbReference>
<keyword evidence="2 3" id="KW-0732">Signal</keyword>
<dbReference type="CDD" id="cd10973">
    <property type="entry name" value="CE4_DAC_u4_5s"/>
    <property type="match status" value="1"/>
</dbReference>
<dbReference type="Pfam" id="PF01522">
    <property type="entry name" value="Polysacc_deac_1"/>
    <property type="match status" value="1"/>
</dbReference>
<feature type="chain" id="PRO_5041220647" evidence="3">
    <location>
        <begin position="20"/>
        <end position="348"/>
    </location>
</feature>
<name>A0AA37WXG2_9GAMM</name>
<dbReference type="EMBL" id="BSPO01000002">
    <property type="protein sequence ID" value="GLS83494.1"/>
    <property type="molecule type" value="Genomic_DNA"/>
</dbReference>
<evidence type="ECO:0000256" key="1">
    <source>
        <dbReference type="ARBA" id="ARBA00004613"/>
    </source>
</evidence>
<dbReference type="Gene3D" id="3.20.20.370">
    <property type="entry name" value="Glycoside hydrolase/deacetylase"/>
    <property type="match status" value="1"/>
</dbReference>
<dbReference type="PROSITE" id="PS51677">
    <property type="entry name" value="NODB"/>
    <property type="match status" value="1"/>
</dbReference>
<comment type="caution">
    <text evidence="5">The sequence shown here is derived from an EMBL/GenBank/DDBJ whole genome shotgun (WGS) entry which is preliminary data.</text>
</comment>
<dbReference type="AlphaFoldDB" id="A0AA37WXG2"/>
<gene>
    <name evidence="5" type="ORF">GCM10007894_14710</name>
</gene>
<dbReference type="InterPro" id="IPR002509">
    <property type="entry name" value="NODB_dom"/>
</dbReference>
<sequence>MTRILLLLTTLLACQLAQAAVILQYHHVSDHAPKSTTTSIDRFNEHMAYIKEHEFNVIPMSKLVEMLNKGQEPAPKTVVITFDDGYQDNFDNAHPILKQYGFPYTVFVATDPLDKGFHQMMSWETIGKMVADGVEIANHTSSHLHLVQKLEGENNSQWLARIQKDIENAEAKIKQNTGYNFKMLAYPYGEYDDQVTALLEQLGYIGIGQQSGAVGLTTDLRAIPRFPMANTYSSMPSFKVKINSMPFTLLEVTPTDPTLAHDNTRPELRVKMDVTDVRTKELMCYVQGQGAVKPVWVSDNEFVISPEGDVPVGRSRYNCTAPSKTKSGYFWFSQPWLRAKADGTYPKG</sequence>
<dbReference type="GO" id="GO:0005975">
    <property type="term" value="P:carbohydrate metabolic process"/>
    <property type="evidence" value="ECO:0007669"/>
    <property type="project" value="InterPro"/>
</dbReference>
<evidence type="ECO:0000256" key="3">
    <source>
        <dbReference type="SAM" id="SignalP"/>
    </source>
</evidence>
<dbReference type="SUPFAM" id="SSF88713">
    <property type="entry name" value="Glycoside hydrolase/deacetylase"/>
    <property type="match status" value="1"/>
</dbReference>
<feature type="signal peptide" evidence="3">
    <location>
        <begin position="1"/>
        <end position="19"/>
    </location>
</feature>
<dbReference type="PANTHER" id="PTHR34216">
    <property type="match status" value="1"/>
</dbReference>
<reference evidence="5 6" key="1">
    <citation type="journal article" date="2014" name="Int. J. Syst. Evol. Microbiol.">
        <title>Complete genome sequence of Corynebacterium casei LMG S-19264T (=DSM 44701T), isolated from a smear-ripened cheese.</title>
        <authorList>
            <consortium name="US DOE Joint Genome Institute (JGI-PGF)"/>
            <person name="Walter F."/>
            <person name="Albersmeier A."/>
            <person name="Kalinowski J."/>
            <person name="Ruckert C."/>
        </authorList>
    </citation>
    <scope>NUCLEOTIDE SEQUENCE [LARGE SCALE GENOMIC DNA]</scope>
    <source>
        <strain evidence="5 6">NBRC 112785</strain>
    </source>
</reference>
<evidence type="ECO:0000313" key="6">
    <source>
        <dbReference type="Proteomes" id="UP001157439"/>
    </source>
</evidence>